<dbReference type="Gene3D" id="1.10.287.130">
    <property type="match status" value="1"/>
</dbReference>
<feature type="transmembrane region" description="Helical" evidence="7">
    <location>
        <begin position="72"/>
        <end position="92"/>
    </location>
</feature>
<dbReference type="InterPro" id="IPR036890">
    <property type="entry name" value="HATPase_C_sf"/>
</dbReference>
<evidence type="ECO:0000256" key="5">
    <source>
        <dbReference type="ARBA" id="ARBA00022840"/>
    </source>
</evidence>
<feature type="transmembrane region" description="Helical" evidence="7">
    <location>
        <begin position="123"/>
        <end position="141"/>
    </location>
</feature>
<keyword evidence="2" id="KW-0808">Transferase</keyword>
<dbReference type="SMART" id="SM00388">
    <property type="entry name" value="HisKA"/>
    <property type="match status" value="1"/>
</dbReference>
<keyword evidence="7" id="KW-0812">Transmembrane</keyword>
<dbReference type="Gene3D" id="3.40.50.2300">
    <property type="match status" value="1"/>
</dbReference>
<feature type="domain" description="Response regulatory" evidence="9">
    <location>
        <begin position="483"/>
        <end position="598"/>
    </location>
</feature>
<dbReference type="GO" id="GO:0005524">
    <property type="term" value="F:ATP binding"/>
    <property type="evidence" value="ECO:0007669"/>
    <property type="project" value="UniProtKB-KW"/>
</dbReference>
<reference evidence="10" key="1">
    <citation type="submission" date="2016-10" db="EMBL/GenBank/DDBJ databases">
        <title>Sequence of Gallionella enrichment culture.</title>
        <authorList>
            <person name="Poehlein A."/>
            <person name="Muehling M."/>
            <person name="Daniel R."/>
        </authorList>
    </citation>
    <scope>NUCLEOTIDE SEQUENCE</scope>
</reference>
<evidence type="ECO:0000313" key="10">
    <source>
        <dbReference type="EMBL" id="OIQ98856.1"/>
    </source>
</evidence>
<name>A0A1J5RRD1_9ZZZZ</name>
<keyword evidence="7" id="KW-1133">Transmembrane helix</keyword>
<evidence type="ECO:0000259" key="8">
    <source>
        <dbReference type="PROSITE" id="PS50109"/>
    </source>
</evidence>
<accession>A0A1J5RRD1</accession>
<dbReference type="Gene3D" id="3.30.565.10">
    <property type="entry name" value="Histidine kinase-like ATPase, C-terminal domain"/>
    <property type="match status" value="1"/>
</dbReference>
<feature type="domain" description="Histidine kinase" evidence="8">
    <location>
        <begin position="252"/>
        <end position="463"/>
    </location>
</feature>
<evidence type="ECO:0000256" key="4">
    <source>
        <dbReference type="ARBA" id="ARBA00022777"/>
    </source>
</evidence>
<comment type="caution">
    <text evidence="10">The sequence shown here is derived from an EMBL/GenBank/DDBJ whole genome shotgun (WGS) entry which is preliminary data.</text>
</comment>
<dbReference type="SUPFAM" id="SSF52172">
    <property type="entry name" value="CheY-like"/>
    <property type="match status" value="1"/>
</dbReference>
<dbReference type="InterPro" id="IPR001789">
    <property type="entry name" value="Sig_transdc_resp-reg_receiver"/>
</dbReference>
<keyword evidence="1" id="KW-0597">Phosphoprotein</keyword>
<keyword evidence="5" id="KW-0067">ATP-binding</keyword>
<evidence type="ECO:0000259" key="9">
    <source>
        <dbReference type="PROSITE" id="PS50110"/>
    </source>
</evidence>
<dbReference type="PROSITE" id="PS50110">
    <property type="entry name" value="RESPONSE_REGULATORY"/>
    <property type="match status" value="1"/>
</dbReference>
<dbReference type="AlphaFoldDB" id="A0A1J5RRD1"/>
<dbReference type="PANTHER" id="PTHR43065:SF46">
    <property type="entry name" value="C4-DICARBOXYLATE TRANSPORT SENSOR PROTEIN DCTB"/>
    <property type="match status" value="1"/>
</dbReference>
<dbReference type="GO" id="GO:0000155">
    <property type="term" value="F:phosphorelay sensor kinase activity"/>
    <property type="evidence" value="ECO:0007669"/>
    <property type="project" value="InterPro"/>
</dbReference>
<dbReference type="EMBL" id="MLJW01000113">
    <property type="protein sequence ID" value="OIQ98856.1"/>
    <property type="molecule type" value="Genomic_DNA"/>
</dbReference>
<feature type="transmembrane region" description="Helical" evidence="7">
    <location>
        <begin position="147"/>
        <end position="168"/>
    </location>
</feature>
<evidence type="ECO:0000256" key="7">
    <source>
        <dbReference type="SAM" id="Phobius"/>
    </source>
</evidence>
<dbReference type="Pfam" id="PF00072">
    <property type="entry name" value="Response_reg"/>
    <property type="match status" value="1"/>
</dbReference>
<dbReference type="InterPro" id="IPR011006">
    <property type="entry name" value="CheY-like_superfamily"/>
</dbReference>
<feature type="transmembrane region" description="Helical" evidence="7">
    <location>
        <begin position="180"/>
        <end position="202"/>
    </location>
</feature>
<feature type="transmembrane region" description="Helical" evidence="7">
    <location>
        <begin position="42"/>
        <end position="60"/>
    </location>
</feature>
<keyword evidence="3" id="KW-0547">Nucleotide-binding</keyword>
<dbReference type="InterPro" id="IPR005467">
    <property type="entry name" value="His_kinase_dom"/>
</dbReference>
<dbReference type="SMART" id="SM00387">
    <property type="entry name" value="HATPase_c"/>
    <property type="match status" value="1"/>
</dbReference>
<dbReference type="SUPFAM" id="SSF55874">
    <property type="entry name" value="ATPase domain of HSP90 chaperone/DNA topoisomerase II/histidine kinase"/>
    <property type="match status" value="1"/>
</dbReference>
<dbReference type="PRINTS" id="PR00344">
    <property type="entry name" value="BCTRLSENSOR"/>
</dbReference>
<keyword evidence="6" id="KW-0902">Two-component regulatory system</keyword>
<dbReference type="Pfam" id="PF02518">
    <property type="entry name" value="HATPase_c"/>
    <property type="match status" value="1"/>
</dbReference>
<evidence type="ECO:0000256" key="3">
    <source>
        <dbReference type="ARBA" id="ARBA00022741"/>
    </source>
</evidence>
<keyword evidence="7" id="KW-0472">Membrane</keyword>
<sequence length="599" mass="63945">MSASAFAPFAPQEGEASAADAIDSAAGRREPDWPMVEAKQNAMLGIVFCLAATVPPVALFSVYHTREQGLHYWIRLGMAAVLLLGPMIHLLLIRRFSVRFQAWWSVIWLTLASALAGAHLGPTLGGGLSWVLGLLVASFFLSPGASIAVLCAYALASAASVVLVRCGFLARPEDFSYEGGLASIVQIHAAGFVVLVLCSRIFHLMTQALRHAIRLTLEEHDRRLSSERARTEVEKKLQANQHFEAVGRLAGGVAHDFNNALTVIQCNAGLLKSQTDAPEIASLADDILVAATDAAQTSRQLISLNRRAACSPASIDPSRELESFCRMIRGVLPETLAVSAHLESKKRILVDPAELHQAVLNLVLNARDAMPSGGSIRIRTEDLPSPVGVSEVAITVSDTGTGIPPDLQARIFDPFFSTKAPGKGTGLGLTMVKSMVDHARGRIALRSGPDTGTSLSLIFPESTLTAGASKAPPNFPALGSPRTILLVEDDPRVRDAMQRILEGAGYSVTSCTDANDALAQIESGRAFDLLCTDGLTGGPRPVAELIDRFARTRSRSRVLLCSGHLDSDELPAELGKGLAFLRKPCTGPELLARVRELAR</sequence>
<evidence type="ECO:0000256" key="2">
    <source>
        <dbReference type="ARBA" id="ARBA00022679"/>
    </source>
</evidence>
<dbReference type="InterPro" id="IPR003661">
    <property type="entry name" value="HisK_dim/P_dom"/>
</dbReference>
<organism evidence="10">
    <name type="scientific">mine drainage metagenome</name>
    <dbReference type="NCBI Taxonomy" id="410659"/>
    <lineage>
        <taxon>unclassified sequences</taxon>
        <taxon>metagenomes</taxon>
        <taxon>ecological metagenomes</taxon>
    </lineage>
</organism>
<gene>
    <name evidence="10" type="ORF">GALL_190980</name>
</gene>
<dbReference type="PANTHER" id="PTHR43065">
    <property type="entry name" value="SENSOR HISTIDINE KINASE"/>
    <property type="match status" value="1"/>
</dbReference>
<dbReference type="SUPFAM" id="SSF47384">
    <property type="entry name" value="Homodimeric domain of signal transducing histidine kinase"/>
    <property type="match status" value="1"/>
</dbReference>
<keyword evidence="4" id="KW-0418">Kinase</keyword>
<dbReference type="PROSITE" id="PS50109">
    <property type="entry name" value="HIS_KIN"/>
    <property type="match status" value="1"/>
</dbReference>
<dbReference type="InterPro" id="IPR004358">
    <property type="entry name" value="Sig_transdc_His_kin-like_C"/>
</dbReference>
<dbReference type="InterPro" id="IPR003594">
    <property type="entry name" value="HATPase_dom"/>
</dbReference>
<dbReference type="SMART" id="SM00448">
    <property type="entry name" value="REC"/>
    <property type="match status" value="1"/>
</dbReference>
<evidence type="ECO:0000256" key="1">
    <source>
        <dbReference type="ARBA" id="ARBA00022553"/>
    </source>
</evidence>
<evidence type="ECO:0000256" key="6">
    <source>
        <dbReference type="ARBA" id="ARBA00023012"/>
    </source>
</evidence>
<dbReference type="InterPro" id="IPR036097">
    <property type="entry name" value="HisK_dim/P_sf"/>
</dbReference>
<proteinExistence type="predicted"/>
<protein>
    <submittedName>
        <fullName evidence="10">Blue-light-activated protein</fullName>
    </submittedName>
</protein>
<dbReference type="CDD" id="cd00082">
    <property type="entry name" value="HisKA"/>
    <property type="match status" value="1"/>
</dbReference>